<evidence type="ECO:0000313" key="8">
    <source>
        <dbReference type="EMBL" id="CEP01177.1"/>
    </source>
</evidence>
<dbReference type="OrthoDB" id="10049244at2759"/>
<evidence type="ECO:0000256" key="4">
    <source>
        <dbReference type="PROSITE-ProRule" id="PRU01161"/>
    </source>
</evidence>
<evidence type="ECO:0000256" key="2">
    <source>
        <dbReference type="ARBA" id="ARBA00022963"/>
    </source>
</evidence>
<feature type="region of interest" description="Disordered" evidence="5">
    <location>
        <begin position="648"/>
        <end position="686"/>
    </location>
</feature>
<feature type="active site" description="Nucleophile" evidence="4">
    <location>
        <position position="302"/>
    </location>
</feature>
<dbReference type="InterPro" id="IPR002641">
    <property type="entry name" value="PNPLA_dom"/>
</dbReference>
<protein>
    <recommendedName>
        <fullName evidence="7">PNPLA domain-containing protein</fullName>
    </recommendedName>
</protein>
<accession>A0A0G4J111</accession>
<feature type="domain" description="PNPLA" evidence="7">
    <location>
        <begin position="269"/>
        <end position="464"/>
    </location>
</feature>
<evidence type="ECO:0000256" key="6">
    <source>
        <dbReference type="SAM" id="Phobius"/>
    </source>
</evidence>
<dbReference type="InterPro" id="IPR050301">
    <property type="entry name" value="NTE"/>
</dbReference>
<dbReference type="InterPro" id="IPR021771">
    <property type="entry name" value="Triacylglycerol_lipase_N"/>
</dbReference>
<keyword evidence="1 4" id="KW-0378">Hydrolase</keyword>
<proteinExistence type="predicted"/>
<keyword evidence="6" id="KW-1133">Transmembrane helix</keyword>
<keyword evidence="3 4" id="KW-0443">Lipid metabolism</keyword>
<evidence type="ECO:0000256" key="3">
    <source>
        <dbReference type="ARBA" id="ARBA00023098"/>
    </source>
</evidence>
<dbReference type="STRING" id="37360.A0A0G4J111"/>
<feature type="compositionally biased region" description="Low complexity" evidence="5">
    <location>
        <begin position="657"/>
        <end position="677"/>
    </location>
</feature>
<dbReference type="GO" id="GO:0004806">
    <property type="term" value="F:triacylglycerol lipase activity"/>
    <property type="evidence" value="ECO:0007669"/>
    <property type="project" value="InterPro"/>
</dbReference>
<dbReference type="OMA" id="RACLMGE"/>
<feature type="transmembrane region" description="Helical" evidence="6">
    <location>
        <begin position="49"/>
        <end position="69"/>
    </location>
</feature>
<evidence type="ECO:0000259" key="7">
    <source>
        <dbReference type="PROSITE" id="PS51635"/>
    </source>
</evidence>
<dbReference type="Gene3D" id="3.40.1090.10">
    <property type="entry name" value="Cytosolic phospholipase A2 catalytic domain"/>
    <property type="match status" value="2"/>
</dbReference>
<dbReference type="AlphaFoldDB" id="A0A0G4J111"/>
<feature type="short sequence motif" description="GXSXG" evidence="4">
    <location>
        <begin position="300"/>
        <end position="304"/>
    </location>
</feature>
<dbReference type="PANTHER" id="PTHR14226:SF10">
    <property type="entry name" value="TRIACYLGLYCEROL LIPASE 4-RELATED"/>
    <property type="match status" value="1"/>
</dbReference>
<evidence type="ECO:0000313" key="9">
    <source>
        <dbReference type="Proteomes" id="UP000039324"/>
    </source>
</evidence>
<dbReference type="Proteomes" id="UP000039324">
    <property type="component" value="Unassembled WGS sequence"/>
</dbReference>
<dbReference type="EMBL" id="CDSF01000111">
    <property type="protein sequence ID" value="CEP01177.1"/>
    <property type="molecule type" value="Genomic_DNA"/>
</dbReference>
<keyword evidence="2 4" id="KW-0442">Lipid degradation</keyword>
<dbReference type="PROSITE" id="PS51635">
    <property type="entry name" value="PNPLA"/>
    <property type="match status" value="1"/>
</dbReference>
<sequence>MGFHDIRKVVEAAVDVLYLSLDGVMQSSSVVALQRVVGRAPILRRTYRYATRTALPAAWLALLMIASWLNRLFSPAMVFTLARQHLQAFVTFYALFIVYRSSRRWYKALGHYVKEKVALAFGSGHYRRIRMLSDQMRDAETYAQWKLYADEVDVLKGRYRWKDDPESALYDYKRIERMLADIRQLIDAKDVLGIMSYMRSRLLRNIAGTGHKRLFAHLRAGTKRLIEEFQEEVVRALNLVALENTPSVTIRQKLAFFNETRHSMGRSALMLSGGASFGCYHVGVIKALHENRLLPKIISGASAGAIIASWVGAMTDEELDHVTDPGRVNLDLFPPITGAVFRKLYRLLNTGVVFDVRTLARCLRANIGDITFAEAYARSGRVTNIVVAPANSSKEVPRLLNYLTSPDVVLWSAAVASSAIPYFYESVELQMKDSRTGKIVPYYTRGVRWSDGSFHSDLPMKRLAELFNVNMYIVSQVNPHVIPFAVRKEWRVRSIGGVLVHLCTYLGEQLRHTIMLLFQNATLVLPAFGRLTIIPAAFGQTYTGDITILPDFRPSDYLFLLSNPTPERLQDCTRRTEVLTWRKLAEVKHACEIEFALDACVRYMRGAILMSNEVTMRVAAHVPFEHGAAILGNRLNSWAPDQFAQVTDAPGPDGAGATLTSSSARSVSSDGSGSAGTPVAVHQHGGPGHAALDFHLQNHVLSARGIHVDDLALPASHDASEDVSDSYIP</sequence>
<evidence type="ECO:0000256" key="1">
    <source>
        <dbReference type="ARBA" id="ARBA00022801"/>
    </source>
</evidence>
<dbReference type="InterPro" id="IPR016035">
    <property type="entry name" value="Acyl_Trfase/lysoPLipase"/>
</dbReference>
<keyword evidence="6" id="KW-0472">Membrane</keyword>
<dbReference type="SUPFAM" id="SSF52151">
    <property type="entry name" value="FabD/lysophospholipase-like"/>
    <property type="match status" value="1"/>
</dbReference>
<keyword evidence="6" id="KW-0812">Transmembrane</keyword>
<name>A0A0G4J111_PLABS</name>
<organism evidence="8 9">
    <name type="scientific">Plasmodiophora brassicae</name>
    <name type="common">Clubroot disease agent</name>
    <dbReference type="NCBI Taxonomy" id="37360"/>
    <lineage>
        <taxon>Eukaryota</taxon>
        <taxon>Sar</taxon>
        <taxon>Rhizaria</taxon>
        <taxon>Endomyxa</taxon>
        <taxon>Phytomyxea</taxon>
        <taxon>Plasmodiophorida</taxon>
        <taxon>Plasmodiophoridae</taxon>
        <taxon>Plasmodiophora</taxon>
    </lineage>
</organism>
<keyword evidence="9" id="KW-1185">Reference proteome</keyword>
<feature type="active site" description="Proton acceptor" evidence="4">
    <location>
        <position position="451"/>
    </location>
</feature>
<dbReference type="GO" id="GO:0016042">
    <property type="term" value="P:lipid catabolic process"/>
    <property type="evidence" value="ECO:0007669"/>
    <property type="project" value="UniProtKB-UniRule"/>
</dbReference>
<dbReference type="Pfam" id="PF01734">
    <property type="entry name" value="Patatin"/>
    <property type="match status" value="1"/>
</dbReference>
<evidence type="ECO:0000256" key="5">
    <source>
        <dbReference type="SAM" id="MobiDB-lite"/>
    </source>
</evidence>
<reference evidence="8 9" key="1">
    <citation type="submission" date="2015-02" db="EMBL/GenBank/DDBJ databases">
        <authorList>
            <person name="Chooi Y.-H."/>
        </authorList>
    </citation>
    <scope>NUCLEOTIDE SEQUENCE [LARGE SCALE GENOMIC DNA]</scope>
    <source>
        <strain evidence="8">E3</strain>
    </source>
</reference>
<dbReference type="PANTHER" id="PTHR14226">
    <property type="entry name" value="NEUROPATHY TARGET ESTERASE/SWISS CHEESE D.MELANOGASTER"/>
    <property type="match status" value="1"/>
</dbReference>
<gene>
    <name evidence="8" type="ORF">PBRA_008489</name>
</gene>
<comment type="caution">
    <text evidence="4">Lacks conserved residue(s) required for the propagation of feature annotation.</text>
</comment>
<dbReference type="Pfam" id="PF11815">
    <property type="entry name" value="DUF3336"/>
    <property type="match status" value="1"/>
</dbReference>